<evidence type="ECO:0000313" key="3">
    <source>
        <dbReference type="Proteomes" id="UP000807769"/>
    </source>
</evidence>
<dbReference type="Proteomes" id="UP000807769">
    <property type="component" value="Unassembled WGS sequence"/>
</dbReference>
<proteinExistence type="predicted"/>
<evidence type="ECO:0008006" key="4">
    <source>
        <dbReference type="Google" id="ProtNLM"/>
    </source>
</evidence>
<dbReference type="RefSeq" id="XP_041196465.1">
    <property type="nucleotide sequence ID" value="XM_041334829.1"/>
</dbReference>
<dbReference type="AlphaFoldDB" id="A0A9P7JGW4"/>
<dbReference type="EMBL" id="JABBWG010000006">
    <property type="protein sequence ID" value="KAG1821725.1"/>
    <property type="molecule type" value="Genomic_DNA"/>
</dbReference>
<accession>A0A9P7JGW4</accession>
<sequence length="81" mass="9095">MLPSHKLCLLLFVLYCGGIINIPSPVNYPARFLCLVLQHRDISLLHGHISAPRCFLRPETGMNHLDALLTFQRGRASCQPV</sequence>
<organism evidence="2 3">
    <name type="scientific">Suillus subaureus</name>
    <dbReference type="NCBI Taxonomy" id="48587"/>
    <lineage>
        <taxon>Eukaryota</taxon>
        <taxon>Fungi</taxon>
        <taxon>Dikarya</taxon>
        <taxon>Basidiomycota</taxon>
        <taxon>Agaricomycotina</taxon>
        <taxon>Agaricomycetes</taxon>
        <taxon>Agaricomycetidae</taxon>
        <taxon>Boletales</taxon>
        <taxon>Suillineae</taxon>
        <taxon>Suillaceae</taxon>
        <taxon>Suillus</taxon>
    </lineage>
</organism>
<reference evidence="2" key="1">
    <citation type="journal article" date="2020" name="New Phytol.">
        <title>Comparative genomics reveals dynamic genome evolution in host specialist ectomycorrhizal fungi.</title>
        <authorList>
            <person name="Lofgren L.A."/>
            <person name="Nguyen N.H."/>
            <person name="Vilgalys R."/>
            <person name="Ruytinx J."/>
            <person name="Liao H.L."/>
            <person name="Branco S."/>
            <person name="Kuo A."/>
            <person name="LaButti K."/>
            <person name="Lipzen A."/>
            <person name="Andreopoulos W."/>
            <person name="Pangilinan J."/>
            <person name="Riley R."/>
            <person name="Hundley H."/>
            <person name="Na H."/>
            <person name="Barry K."/>
            <person name="Grigoriev I.V."/>
            <person name="Stajich J.E."/>
            <person name="Kennedy P.G."/>
        </authorList>
    </citation>
    <scope>NUCLEOTIDE SEQUENCE</scope>
    <source>
        <strain evidence="2">MN1</strain>
    </source>
</reference>
<keyword evidence="1" id="KW-0732">Signal</keyword>
<dbReference type="GeneID" id="64628846"/>
<comment type="caution">
    <text evidence="2">The sequence shown here is derived from an EMBL/GenBank/DDBJ whole genome shotgun (WGS) entry which is preliminary data.</text>
</comment>
<evidence type="ECO:0000313" key="2">
    <source>
        <dbReference type="EMBL" id="KAG1821725.1"/>
    </source>
</evidence>
<name>A0A9P7JGW4_9AGAM</name>
<keyword evidence="3" id="KW-1185">Reference proteome</keyword>
<feature type="signal peptide" evidence="1">
    <location>
        <begin position="1"/>
        <end position="18"/>
    </location>
</feature>
<protein>
    <recommendedName>
        <fullName evidence="4">Secreted protein</fullName>
    </recommendedName>
</protein>
<evidence type="ECO:0000256" key="1">
    <source>
        <dbReference type="SAM" id="SignalP"/>
    </source>
</evidence>
<gene>
    <name evidence="2" type="ORF">BJ212DRAFT_1333058</name>
</gene>
<feature type="chain" id="PRO_5040487824" description="Secreted protein" evidence="1">
    <location>
        <begin position="19"/>
        <end position="81"/>
    </location>
</feature>